<keyword evidence="1" id="KW-1133">Transmembrane helix</keyword>
<keyword evidence="3" id="KW-1185">Reference proteome</keyword>
<keyword evidence="1" id="KW-0812">Transmembrane</keyword>
<keyword evidence="1" id="KW-0472">Membrane</keyword>
<accession>A0AAD5K492</accession>
<name>A0AAD5K492_9FUNG</name>
<gene>
    <name evidence="2" type="ORF">BDA99DRAFT_570111</name>
</gene>
<evidence type="ECO:0000313" key="2">
    <source>
        <dbReference type="EMBL" id="KAI9268870.1"/>
    </source>
</evidence>
<protein>
    <submittedName>
        <fullName evidence="2">Uncharacterized protein</fullName>
    </submittedName>
</protein>
<proteinExistence type="predicted"/>
<evidence type="ECO:0000313" key="3">
    <source>
        <dbReference type="Proteomes" id="UP001209540"/>
    </source>
</evidence>
<sequence length="169" mass="19523">MKCHDNLNVFLNCKAFQSNIMDWDFYSSFPNAILIIICRIMYTFAIFRISSAISKYAYGEYAVILDNMPSTYAFDEAVQVHCFGTTKSDCNVYTGKISELAMFIKCCSIYNKCRAWTFHDKLTVRIQFFFYAVVLKATIDRYPDRDVAALSAYLCVSRLSVHVYSKLKT</sequence>
<feature type="transmembrane region" description="Helical" evidence="1">
    <location>
        <begin position="29"/>
        <end position="47"/>
    </location>
</feature>
<evidence type="ECO:0000256" key="1">
    <source>
        <dbReference type="SAM" id="Phobius"/>
    </source>
</evidence>
<organism evidence="2 3">
    <name type="scientific">Phascolomyces articulosus</name>
    <dbReference type="NCBI Taxonomy" id="60185"/>
    <lineage>
        <taxon>Eukaryota</taxon>
        <taxon>Fungi</taxon>
        <taxon>Fungi incertae sedis</taxon>
        <taxon>Mucoromycota</taxon>
        <taxon>Mucoromycotina</taxon>
        <taxon>Mucoromycetes</taxon>
        <taxon>Mucorales</taxon>
        <taxon>Lichtheimiaceae</taxon>
        <taxon>Phascolomyces</taxon>
    </lineage>
</organism>
<dbReference type="Proteomes" id="UP001209540">
    <property type="component" value="Unassembled WGS sequence"/>
</dbReference>
<dbReference type="AlphaFoldDB" id="A0AAD5K492"/>
<dbReference type="EMBL" id="JAIXMP010000008">
    <property type="protein sequence ID" value="KAI9268870.1"/>
    <property type="molecule type" value="Genomic_DNA"/>
</dbReference>
<comment type="caution">
    <text evidence="2">The sequence shown here is derived from an EMBL/GenBank/DDBJ whole genome shotgun (WGS) entry which is preliminary data.</text>
</comment>
<reference evidence="2" key="1">
    <citation type="journal article" date="2022" name="IScience">
        <title>Evolution of zygomycete secretomes and the origins of terrestrial fungal ecologies.</title>
        <authorList>
            <person name="Chang Y."/>
            <person name="Wang Y."/>
            <person name="Mondo S."/>
            <person name="Ahrendt S."/>
            <person name="Andreopoulos W."/>
            <person name="Barry K."/>
            <person name="Beard J."/>
            <person name="Benny G.L."/>
            <person name="Blankenship S."/>
            <person name="Bonito G."/>
            <person name="Cuomo C."/>
            <person name="Desiro A."/>
            <person name="Gervers K.A."/>
            <person name="Hundley H."/>
            <person name="Kuo A."/>
            <person name="LaButti K."/>
            <person name="Lang B.F."/>
            <person name="Lipzen A."/>
            <person name="O'Donnell K."/>
            <person name="Pangilinan J."/>
            <person name="Reynolds N."/>
            <person name="Sandor L."/>
            <person name="Smith M.E."/>
            <person name="Tsang A."/>
            <person name="Grigoriev I.V."/>
            <person name="Stajich J.E."/>
            <person name="Spatafora J.W."/>
        </authorList>
    </citation>
    <scope>NUCLEOTIDE SEQUENCE</scope>
    <source>
        <strain evidence="2">RSA 2281</strain>
    </source>
</reference>
<reference evidence="2" key="2">
    <citation type="submission" date="2023-02" db="EMBL/GenBank/DDBJ databases">
        <authorList>
            <consortium name="DOE Joint Genome Institute"/>
            <person name="Mondo S.J."/>
            <person name="Chang Y."/>
            <person name="Wang Y."/>
            <person name="Ahrendt S."/>
            <person name="Andreopoulos W."/>
            <person name="Barry K."/>
            <person name="Beard J."/>
            <person name="Benny G.L."/>
            <person name="Blankenship S."/>
            <person name="Bonito G."/>
            <person name="Cuomo C."/>
            <person name="Desiro A."/>
            <person name="Gervers K.A."/>
            <person name="Hundley H."/>
            <person name="Kuo A."/>
            <person name="LaButti K."/>
            <person name="Lang B.F."/>
            <person name="Lipzen A."/>
            <person name="O'Donnell K."/>
            <person name="Pangilinan J."/>
            <person name="Reynolds N."/>
            <person name="Sandor L."/>
            <person name="Smith M.W."/>
            <person name="Tsang A."/>
            <person name="Grigoriev I.V."/>
            <person name="Stajich J.E."/>
            <person name="Spatafora J.W."/>
        </authorList>
    </citation>
    <scope>NUCLEOTIDE SEQUENCE</scope>
    <source>
        <strain evidence="2">RSA 2281</strain>
    </source>
</reference>